<evidence type="ECO:0000313" key="2">
    <source>
        <dbReference type="EMBL" id="MBP2437552.1"/>
    </source>
</evidence>
<keyword evidence="1" id="KW-0472">Membrane</keyword>
<keyword evidence="1" id="KW-0812">Transmembrane</keyword>
<sequence>MTRSTAVRALGIAFVAYFVLRGVLAPAPSAHPIWAMVAIAVFVMGAGAALVLPAADQRPVGPAAMTRCAAIAVAAAAGVLPLIATGFVRDQDGLIAVNATWFIGAAGAMLAVVCVRRHPIVAWAGVAALSTTSSIVLESFGVAMRAGLVGSILWVVIAQLMIALAERAHQNTEHLAELRTHASAWRAAQLSAARARRERVSVALSVAGPVLTRVIETGGAISDEERNEAVFAEATLRDEIRGTRLLDDGVRREIAAARRRGAAVSLYDEGELDHLTAEELAEVRRQIAEVIGSSTSERIIVRTSSRAGTAATIVGRREEDEEDVDLWHEIEVDPGR</sequence>
<gene>
    <name evidence="2" type="ORF">JOF34_002138</name>
</gene>
<feature type="transmembrane region" description="Helical" evidence="1">
    <location>
        <begin position="33"/>
        <end position="52"/>
    </location>
</feature>
<feature type="transmembrane region" description="Helical" evidence="1">
    <location>
        <begin position="64"/>
        <end position="88"/>
    </location>
</feature>
<protein>
    <submittedName>
        <fullName evidence="2">Uncharacterized protein</fullName>
    </submittedName>
</protein>
<feature type="transmembrane region" description="Helical" evidence="1">
    <location>
        <begin position="143"/>
        <end position="165"/>
    </location>
</feature>
<feature type="transmembrane region" description="Helical" evidence="1">
    <location>
        <begin position="94"/>
        <end position="113"/>
    </location>
</feature>
<keyword evidence="3" id="KW-1185">Reference proteome</keyword>
<comment type="caution">
    <text evidence="2">The sequence shown here is derived from an EMBL/GenBank/DDBJ whole genome shotgun (WGS) entry which is preliminary data.</text>
</comment>
<dbReference type="Proteomes" id="UP001519362">
    <property type="component" value="Unassembled WGS sequence"/>
</dbReference>
<accession>A0ABS4ZK25</accession>
<reference evidence="2 3" key="1">
    <citation type="submission" date="2021-03" db="EMBL/GenBank/DDBJ databases">
        <title>Sequencing the genomes of 1000 actinobacteria strains.</title>
        <authorList>
            <person name="Klenk H.-P."/>
        </authorList>
    </citation>
    <scope>NUCLEOTIDE SEQUENCE [LARGE SCALE GENOMIC DNA]</scope>
    <source>
        <strain evidence="2 3">DSM 24221</strain>
    </source>
</reference>
<evidence type="ECO:0000313" key="3">
    <source>
        <dbReference type="Proteomes" id="UP001519362"/>
    </source>
</evidence>
<proteinExistence type="predicted"/>
<feature type="transmembrane region" description="Helical" evidence="1">
    <location>
        <begin position="7"/>
        <end position="27"/>
    </location>
</feature>
<dbReference type="RefSeq" id="WP_165133679.1">
    <property type="nucleotide sequence ID" value="NZ_CP049253.1"/>
</dbReference>
<dbReference type="EMBL" id="JAGIOL010000001">
    <property type="protein sequence ID" value="MBP2437552.1"/>
    <property type="molecule type" value="Genomic_DNA"/>
</dbReference>
<evidence type="ECO:0000256" key="1">
    <source>
        <dbReference type="SAM" id="Phobius"/>
    </source>
</evidence>
<name>A0ABS4ZK25_9MICO</name>
<organism evidence="2 3">
    <name type="scientific">Microbacterium amylolyticum</name>
    <dbReference type="NCBI Taxonomy" id="936337"/>
    <lineage>
        <taxon>Bacteria</taxon>
        <taxon>Bacillati</taxon>
        <taxon>Actinomycetota</taxon>
        <taxon>Actinomycetes</taxon>
        <taxon>Micrococcales</taxon>
        <taxon>Microbacteriaceae</taxon>
        <taxon>Microbacterium</taxon>
    </lineage>
</organism>
<keyword evidence="1" id="KW-1133">Transmembrane helix</keyword>
<feature type="transmembrane region" description="Helical" evidence="1">
    <location>
        <begin position="120"/>
        <end position="137"/>
    </location>
</feature>